<evidence type="ECO:0000313" key="2">
    <source>
        <dbReference type="EMBL" id="XDK33000.1"/>
    </source>
</evidence>
<keyword evidence="1" id="KW-0812">Transmembrane</keyword>
<organism evidence="2">
    <name type="scientific">Ornithinibacillus sp. 4-3</name>
    <dbReference type="NCBI Taxonomy" id="3231488"/>
    <lineage>
        <taxon>Bacteria</taxon>
        <taxon>Bacillati</taxon>
        <taxon>Bacillota</taxon>
        <taxon>Bacilli</taxon>
        <taxon>Bacillales</taxon>
        <taxon>Bacillaceae</taxon>
        <taxon>Ornithinibacillus</taxon>
    </lineage>
</organism>
<gene>
    <name evidence="2" type="ORF">AB4Y30_01065</name>
</gene>
<accession>A0AB39HR34</accession>
<protein>
    <recommendedName>
        <fullName evidence="3">DUF4367 domain-containing protein</fullName>
    </recommendedName>
</protein>
<dbReference type="EMBL" id="CP162599">
    <property type="protein sequence ID" value="XDK33000.1"/>
    <property type="molecule type" value="Genomic_DNA"/>
</dbReference>
<evidence type="ECO:0008006" key="3">
    <source>
        <dbReference type="Google" id="ProtNLM"/>
    </source>
</evidence>
<evidence type="ECO:0000256" key="1">
    <source>
        <dbReference type="SAM" id="Phobius"/>
    </source>
</evidence>
<dbReference type="RefSeq" id="WP_368653687.1">
    <property type="nucleotide sequence ID" value="NZ_CP162599.1"/>
</dbReference>
<name>A0AB39HR34_9BACI</name>
<reference evidence="2" key="1">
    <citation type="submission" date="2024-07" db="EMBL/GenBank/DDBJ databases">
        <title>Halotolerant mesophilic bacterium Ornithinibacillus sp. 4-3, sp. nov., isolated from soil.</title>
        <authorList>
            <person name="Sidarenka A.V."/>
            <person name="Guliayeva D.E."/>
            <person name="Leanovich S.I."/>
            <person name="Hileuskaya K.S."/>
            <person name="Akhremchuk A.E."/>
            <person name="Sikolenko M.A."/>
            <person name="Valentovich L.N."/>
        </authorList>
    </citation>
    <scope>NUCLEOTIDE SEQUENCE</scope>
    <source>
        <strain evidence="2">4-3</strain>
    </source>
</reference>
<feature type="transmembrane region" description="Helical" evidence="1">
    <location>
        <begin position="42"/>
        <end position="64"/>
    </location>
</feature>
<proteinExistence type="predicted"/>
<keyword evidence="1" id="KW-1133">Transmembrane helix</keyword>
<keyword evidence="1" id="KW-0472">Membrane</keyword>
<sequence length="296" mass="34429">MSNEIKREMKKIDIPKNLHEQTILGVKQAKQEHKKGKRLSKWILSAAAFLIIVGGMFTVAGSPLTEAMETLLGKFIGKEIMDEALEIHPEEFEMAFPQMEQHLKLAEEHLSPEDFEKYGQLIKEHMEILLNWDKPDANRQELEKREEELIKELEKYGIDDLTTHTLEEAQAMVDYTLKYPTYLPEGYEVMYESITTDEANVGKDPLVLLGFVNNSTEGTLYTLTRKIDTEQENELEWYAHIDTYQHNGYTFEHAYDEIDGDVQGMRVQFPEEEYEIIIHSSVSKEEMEKVLMSMIE</sequence>
<dbReference type="AlphaFoldDB" id="A0AB39HR34"/>